<keyword evidence="1" id="KW-0472">Membrane</keyword>
<accession>A0A2P2JTK1</accession>
<dbReference type="EMBL" id="GGEC01016314">
    <property type="protein sequence ID" value="MBW96797.1"/>
    <property type="molecule type" value="Transcribed_RNA"/>
</dbReference>
<proteinExistence type="predicted"/>
<dbReference type="AlphaFoldDB" id="A0A2P2JTK1"/>
<keyword evidence="1" id="KW-0812">Transmembrane</keyword>
<reference evidence="2" key="1">
    <citation type="submission" date="2018-02" db="EMBL/GenBank/DDBJ databases">
        <title>Rhizophora mucronata_Transcriptome.</title>
        <authorList>
            <person name="Meera S.P."/>
            <person name="Sreeshan A."/>
            <person name="Augustine A."/>
        </authorList>
    </citation>
    <scope>NUCLEOTIDE SEQUENCE</scope>
    <source>
        <tissue evidence="2">Leaf</tissue>
    </source>
</reference>
<feature type="transmembrane region" description="Helical" evidence="1">
    <location>
        <begin position="14"/>
        <end position="35"/>
    </location>
</feature>
<protein>
    <submittedName>
        <fullName evidence="2">Uncharacterized protein</fullName>
    </submittedName>
</protein>
<evidence type="ECO:0000313" key="2">
    <source>
        <dbReference type="EMBL" id="MBW96797.1"/>
    </source>
</evidence>
<name>A0A2P2JTK1_RHIMU</name>
<organism evidence="2">
    <name type="scientific">Rhizophora mucronata</name>
    <name type="common">Asiatic mangrove</name>
    <dbReference type="NCBI Taxonomy" id="61149"/>
    <lineage>
        <taxon>Eukaryota</taxon>
        <taxon>Viridiplantae</taxon>
        <taxon>Streptophyta</taxon>
        <taxon>Embryophyta</taxon>
        <taxon>Tracheophyta</taxon>
        <taxon>Spermatophyta</taxon>
        <taxon>Magnoliopsida</taxon>
        <taxon>eudicotyledons</taxon>
        <taxon>Gunneridae</taxon>
        <taxon>Pentapetalae</taxon>
        <taxon>rosids</taxon>
        <taxon>fabids</taxon>
        <taxon>Malpighiales</taxon>
        <taxon>Rhizophoraceae</taxon>
        <taxon>Rhizophora</taxon>
    </lineage>
</organism>
<evidence type="ECO:0000256" key="1">
    <source>
        <dbReference type="SAM" id="Phobius"/>
    </source>
</evidence>
<sequence length="80" mass="8888">MTGGSYSNIIEIDMAFVIKIVLPVLFGSFSLLIRLQAVLEGNNMHYFVLALAKNALANGKRSVLKKYIIHYYFPAVAVIP</sequence>
<keyword evidence="1" id="KW-1133">Transmembrane helix</keyword>